<dbReference type="Proteomes" id="UP001066276">
    <property type="component" value="Chromosome 11"/>
</dbReference>
<gene>
    <name evidence="2" type="ORF">NDU88_001938</name>
</gene>
<sequence>MHMMDLTPPLTQTIRERQEAVKAVASLGHGSATYPHRTDSLSEQDSGPDETSCSSQDTAGGRPRITPDNQTRSSDTPHPKEKQKHHKKKCKNKTSSNNDLNHRQRCSRANPAVTRIGRNPLTASITGVWGHQGEDKWNVKHKRRVGA</sequence>
<feature type="compositionally biased region" description="Basic residues" evidence="1">
    <location>
        <begin position="81"/>
        <end position="92"/>
    </location>
</feature>
<feature type="region of interest" description="Disordered" evidence="1">
    <location>
        <begin position="23"/>
        <end position="118"/>
    </location>
</feature>
<comment type="caution">
    <text evidence="2">The sequence shown here is derived from an EMBL/GenBank/DDBJ whole genome shotgun (WGS) entry which is preliminary data.</text>
</comment>
<dbReference type="EMBL" id="JANPWB010000015">
    <property type="protein sequence ID" value="KAJ1088783.1"/>
    <property type="molecule type" value="Genomic_DNA"/>
</dbReference>
<name>A0AAV7LIX2_PLEWA</name>
<protein>
    <submittedName>
        <fullName evidence="2">Uncharacterized protein</fullName>
    </submittedName>
</protein>
<evidence type="ECO:0000256" key="1">
    <source>
        <dbReference type="SAM" id="MobiDB-lite"/>
    </source>
</evidence>
<accession>A0AAV7LIX2</accession>
<proteinExistence type="predicted"/>
<dbReference type="AlphaFoldDB" id="A0AAV7LIX2"/>
<keyword evidence="3" id="KW-1185">Reference proteome</keyword>
<reference evidence="2" key="1">
    <citation type="journal article" date="2022" name="bioRxiv">
        <title>Sequencing and chromosome-scale assembly of the giantPleurodeles waltlgenome.</title>
        <authorList>
            <person name="Brown T."/>
            <person name="Elewa A."/>
            <person name="Iarovenko S."/>
            <person name="Subramanian E."/>
            <person name="Araus A.J."/>
            <person name="Petzold A."/>
            <person name="Susuki M."/>
            <person name="Suzuki K.-i.T."/>
            <person name="Hayashi T."/>
            <person name="Toyoda A."/>
            <person name="Oliveira C."/>
            <person name="Osipova E."/>
            <person name="Leigh N.D."/>
            <person name="Simon A."/>
            <person name="Yun M.H."/>
        </authorList>
    </citation>
    <scope>NUCLEOTIDE SEQUENCE</scope>
    <source>
        <strain evidence="2">20211129_DDA</strain>
        <tissue evidence="2">Liver</tissue>
    </source>
</reference>
<evidence type="ECO:0000313" key="2">
    <source>
        <dbReference type="EMBL" id="KAJ1088783.1"/>
    </source>
</evidence>
<organism evidence="2 3">
    <name type="scientific">Pleurodeles waltl</name>
    <name type="common">Iberian ribbed newt</name>
    <dbReference type="NCBI Taxonomy" id="8319"/>
    <lineage>
        <taxon>Eukaryota</taxon>
        <taxon>Metazoa</taxon>
        <taxon>Chordata</taxon>
        <taxon>Craniata</taxon>
        <taxon>Vertebrata</taxon>
        <taxon>Euteleostomi</taxon>
        <taxon>Amphibia</taxon>
        <taxon>Batrachia</taxon>
        <taxon>Caudata</taxon>
        <taxon>Salamandroidea</taxon>
        <taxon>Salamandridae</taxon>
        <taxon>Pleurodelinae</taxon>
        <taxon>Pleurodeles</taxon>
    </lineage>
</organism>
<feature type="compositionally biased region" description="Polar residues" evidence="1">
    <location>
        <begin position="41"/>
        <end position="58"/>
    </location>
</feature>
<evidence type="ECO:0000313" key="3">
    <source>
        <dbReference type="Proteomes" id="UP001066276"/>
    </source>
</evidence>